<dbReference type="GO" id="GO:0005886">
    <property type="term" value="C:plasma membrane"/>
    <property type="evidence" value="ECO:0007669"/>
    <property type="project" value="UniProtKB-SubCell"/>
</dbReference>
<keyword evidence="4" id="KW-0808">Transferase</keyword>
<dbReference type="Gene3D" id="3.30.200.20">
    <property type="entry name" value="Phosphorylase Kinase, domain 1"/>
    <property type="match status" value="1"/>
</dbReference>
<keyword evidence="13" id="KW-0675">Receptor</keyword>
<dbReference type="FunFam" id="3.30.200.20:FF:000512">
    <property type="entry name" value="Receptor-like protein kinase HSL1"/>
    <property type="match status" value="1"/>
</dbReference>
<dbReference type="PANTHER" id="PTHR48053:SF109">
    <property type="entry name" value="PROTEIN KINASE DOMAIN-CONTAINING PROTEIN"/>
    <property type="match status" value="1"/>
</dbReference>
<evidence type="ECO:0000256" key="2">
    <source>
        <dbReference type="ARBA" id="ARBA00004479"/>
    </source>
</evidence>
<dbReference type="PANTHER" id="PTHR48053">
    <property type="entry name" value="LEUCINE RICH REPEAT FAMILY PROTEIN, EXPRESSED"/>
    <property type="match status" value="1"/>
</dbReference>
<evidence type="ECO:0000256" key="4">
    <source>
        <dbReference type="ARBA" id="ARBA00022679"/>
    </source>
</evidence>
<dbReference type="Gene3D" id="3.80.10.10">
    <property type="entry name" value="Ribonuclease Inhibitor"/>
    <property type="match status" value="4"/>
</dbReference>
<dbReference type="PROSITE" id="PS00107">
    <property type="entry name" value="PROTEIN_KINASE_ATP"/>
    <property type="match status" value="1"/>
</dbReference>
<dbReference type="FunFam" id="3.80.10.10:FF:000221">
    <property type="entry name" value="Leucine-rich repeat receptor-like protein kinase PXL1"/>
    <property type="match status" value="1"/>
</dbReference>
<gene>
    <name evidence="17" type="ORF">Prudu_011466</name>
</gene>
<evidence type="ECO:0000256" key="5">
    <source>
        <dbReference type="ARBA" id="ARBA00022692"/>
    </source>
</evidence>
<keyword evidence="3" id="KW-0433">Leucine-rich repeat</keyword>
<evidence type="ECO:0000256" key="6">
    <source>
        <dbReference type="ARBA" id="ARBA00022729"/>
    </source>
</evidence>
<evidence type="ECO:0000256" key="8">
    <source>
        <dbReference type="ARBA" id="ARBA00022741"/>
    </source>
</evidence>
<dbReference type="InterPro" id="IPR001611">
    <property type="entry name" value="Leu-rich_rpt"/>
</dbReference>
<dbReference type="SUPFAM" id="SSF52047">
    <property type="entry name" value="RNI-like"/>
    <property type="match status" value="1"/>
</dbReference>
<evidence type="ECO:0000259" key="16">
    <source>
        <dbReference type="PROSITE" id="PS50011"/>
    </source>
</evidence>
<evidence type="ECO:0000256" key="15">
    <source>
        <dbReference type="SAM" id="Phobius"/>
    </source>
</evidence>
<keyword evidence="11 15" id="KW-1133">Transmembrane helix</keyword>
<dbReference type="CDD" id="cd14066">
    <property type="entry name" value="STKc_IRAK"/>
    <property type="match status" value="1"/>
</dbReference>
<keyword evidence="10 14" id="KW-0067">ATP-binding</keyword>
<dbReference type="InterPro" id="IPR008271">
    <property type="entry name" value="Ser/Thr_kinase_AS"/>
</dbReference>
<protein>
    <submittedName>
        <fullName evidence="17">Protein kinase family protein with leucine-rich repeat domain</fullName>
    </submittedName>
</protein>
<dbReference type="AlphaFoldDB" id="A0A4Y1RB59"/>
<keyword evidence="6" id="KW-0732">Signal</keyword>
<proteinExistence type="predicted"/>
<evidence type="ECO:0000256" key="13">
    <source>
        <dbReference type="ARBA" id="ARBA00023170"/>
    </source>
</evidence>
<accession>A0A4Y1RB59</accession>
<dbReference type="EMBL" id="AP019300">
    <property type="protein sequence ID" value="BBH01255.1"/>
    <property type="molecule type" value="Genomic_DNA"/>
</dbReference>
<evidence type="ECO:0000256" key="7">
    <source>
        <dbReference type="ARBA" id="ARBA00022737"/>
    </source>
</evidence>
<feature type="transmembrane region" description="Helical" evidence="15">
    <location>
        <begin position="670"/>
        <end position="691"/>
    </location>
</feature>
<reference evidence="17" key="1">
    <citation type="journal article" date="2019" name="Science">
        <title>Mutation of a bHLH transcription factor allowed almond domestication.</title>
        <authorList>
            <person name="Sanchez-Perez R."/>
            <person name="Pavan S."/>
            <person name="Mazzeo R."/>
            <person name="Moldovan C."/>
            <person name="Aiese Cigliano R."/>
            <person name="Del Cueto J."/>
            <person name="Ricciardi F."/>
            <person name="Lotti C."/>
            <person name="Ricciardi L."/>
            <person name="Dicenta F."/>
            <person name="Lopez-Marques R.L."/>
            <person name="Lindberg Moller B."/>
        </authorList>
    </citation>
    <scope>NUCLEOTIDE SEQUENCE</scope>
</reference>
<dbReference type="InterPro" id="IPR000719">
    <property type="entry name" value="Prot_kinase_dom"/>
</dbReference>
<dbReference type="FunFam" id="3.80.10.10:FF:000824">
    <property type="entry name" value="Receptor-like protein kinase HSL1 isoform A"/>
    <property type="match status" value="1"/>
</dbReference>
<keyword evidence="8 14" id="KW-0547">Nucleotide-binding</keyword>
<dbReference type="PROSITE" id="PS50011">
    <property type="entry name" value="PROTEIN_KINASE_DOM"/>
    <property type="match status" value="1"/>
</dbReference>
<evidence type="ECO:0000256" key="10">
    <source>
        <dbReference type="ARBA" id="ARBA00022840"/>
    </source>
</evidence>
<dbReference type="SUPFAM" id="SSF56112">
    <property type="entry name" value="Protein kinase-like (PK-like)"/>
    <property type="match status" value="1"/>
</dbReference>
<dbReference type="Pfam" id="PF00069">
    <property type="entry name" value="Pkinase"/>
    <property type="match status" value="1"/>
</dbReference>
<dbReference type="FunFam" id="3.80.10.10:FF:000642">
    <property type="entry name" value="Leucine-rich receptor-like protein kinase family protein"/>
    <property type="match status" value="1"/>
</dbReference>
<feature type="domain" description="Protein kinase" evidence="16">
    <location>
        <begin position="725"/>
        <end position="1015"/>
    </location>
</feature>
<dbReference type="GO" id="GO:0004672">
    <property type="term" value="F:protein kinase activity"/>
    <property type="evidence" value="ECO:0007669"/>
    <property type="project" value="InterPro"/>
</dbReference>
<evidence type="ECO:0000256" key="1">
    <source>
        <dbReference type="ARBA" id="ARBA00004236"/>
    </source>
</evidence>
<dbReference type="GO" id="GO:0005524">
    <property type="term" value="F:ATP binding"/>
    <property type="evidence" value="ECO:0007669"/>
    <property type="project" value="UniProtKB-UniRule"/>
</dbReference>
<comment type="subcellular location">
    <subcellularLocation>
        <location evidence="1">Cell membrane</location>
    </subcellularLocation>
    <subcellularLocation>
        <location evidence="2">Membrane</location>
        <topology evidence="2">Single-pass type I membrane protein</topology>
    </subcellularLocation>
</comment>
<dbReference type="FunFam" id="1.10.510.10:FF:000714">
    <property type="entry name" value="Kinase family with leucine-rich repeat domain-containing protein"/>
    <property type="match status" value="1"/>
</dbReference>
<evidence type="ECO:0000256" key="12">
    <source>
        <dbReference type="ARBA" id="ARBA00023136"/>
    </source>
</evidence>
<dbReference type="Gene3D" id="1.10.510.10">
    <property type="entry name" value="Transferase(Phosphotransferase) domain 1"/>
    <property type="match status" value="1"/>
</dbReference>
<keyword evidence="5 15" id="KW-0812">Transmembrane</keyword>
<name>A0A4Y1RB59_PRUDU</name>
<feature type="binding site" evidence="14">
    <location>
        <position position="754"/>
    </location>
    <ligand>
        <name>ATP</name>
        <dbReference type="ChEBI" id="CHEBI:30616"/>
    </ligand>
</feature>
<evidence type="ECO:0000256" key="14">
    <source>
        <dbReference type="PROSITE-ProRule" id="PRU10141"/>
    </source>
</evidence>
<dbReference type="SMART" id="SM00220">
    <property type="entry name" value="S_TKc"/>
    <property type="match status" value="1"/>
</dbReference>
<dbReference type="InterPro" id="IPR032675">
    <property type="entry name" value="LRR_dom_sf"/>
</dbReference>
<evidence type="ECO:0000256" key="9">
    <source>
        <dbReference type="ARBA" id="ARBA00022777"/>
    </source>
</evidence>
<dbReference type="PROSITE" id="PS00108">
    <property type="entry name" value="PROTEIN_KINASE_ST"/>
    <property type="match status" value="1"/>
</dbReference>
<dbReference type="InterPro" id="IPR017441">
    <property type="entry name" value="Protein_kinase_ATP_BS"/>
</dbReference>
<evidence type="ECO:0000256" key="11">
    <source>
        <dbReference type="ARBA" id="ARBA00022989"/>
    </source>
</evidence>
<dbReference type="FunFam" id="3.80.10.10:FF:001670">
    <property type="entry name" value="Putative leucine-rich repeat receptor-like protein kinase family protein"/>
    <property type="match status" value="1"/>
</dbReference>
<keyword evidence="7" id="KW-0677">Repeat</keyword>
<sequence length="1048" mass="116382">MRDVSGAVWSIITSVQTAGTDQLMNLHHKMTKLTQTSSLHTHLCFLLFLLLLLISHANSQSLQDQEQAVLLKLKSYLQSPPFLSHWIPSTSNISHCSWGPEINCTNNSVTGLSLVDTNITLSVPPFICDLKNLTLIDLSYNYFPGEFPKALYNCSKLEYLDLSQNYFVGKIPDDIDSLPRLRYLNLAGNNFSGDIPAAIGRLHELRNLQLFMNEFNGSVPPEIGNLSNLKDLNLSSNIKLVPWKMPSNFTQLKNLKTLWIRESNLIGQLPGTLGEMAALEELDLAKNRLNGTIPSGLFLLKNLSIIYLFKNHLSGDIPQVVEALNLKVIDLSDNRLTGPIPEDYGKLTKLTGLALFYNGFSSEIPASIGRLPSLIDFKVYDNNLTGTLPPDFGRYSELGGFEVSGNRLTGKLPDHLCYLGKLVGLVAHENNLTGELPSSLGNCTSLVIVKVYDNGLSGNIPSGMWTATNLSQVLMNKNSFTGELPEKMSWNLSRLEIRDNRFSGKIPTGVSSWTNLKVFDAGNNLFNGTIPQELTALPSLTTLSLDQNQLTGFLPSEIISWKSLNTLNFSRNQLSGPIPEKLGLLPVLTELDLSENQLSGQIPDLLGRLKLNHFNLSSNDLSGKIPFEFENPAYDRSFLDNQGLCATSSSEKLSICNSEPRKSSKISSKYLALIITFGILLSFLALSLSFFMGRGYWKRNGSDSYWQLTSFQRLNFSVSKILSGLTESNMIGSGGSGKVYCVPVNCTGDVVAVKRIWKDKKLEEKLDKEFHAEVKILSSIRHANIVKLMCCIFKDNSKLLVYEYSENRSLDRWLHKRNRPSNPSRSVHHVALDWPKRLHIAVGAAQGLCYMHHDSVPPVVHRDVKSSNILLDSDFNAKIADFGLAKMLVKQGELATMSAVAGSFGYIAPECAHTIRVNEKIDVYSFGVVLLELTTGREANDGDEHTSLAEWAWRLAQEDNPLADALDQDIKEPCYLDEICSVFKLGIYCTEKLPSARPSMKDVLQILLQCNQPVVHIEKIEYVAAPLLKNSKREKILEDCDGGMVTNV</sequence>
<dbReference type="Pfam" id="PF13855">
    <property type="entry name" value="LRR_8"/>
    <property type="match status" value="1"/>
</dbReference>
<dbReference type="Pfam" id="PF00560">
    <property type="entry name" value="LRR_1"/>
    <property type="match status" value="6"/>
</dbReference>
<dbReference type="InterPro" id="IPR003591">
    <property type="entry name" value="Leu-rich_rpt_typical-subtyp"/>
</dbReference>
<keyword evidence="12 15" id="KW-0472">Membrane</keyword>
<organism evidence="17">
    <name type="scientific">Prunus dulcis</name>
    <name type="common">Almond</name>
    <name type="synonym">Amygdalus dulcis</name>
    <dbReference type="NCBI Taxonomy" id="3755"/>
    <lineage>
        <taxon>Eukaryota</taxon>
        <taxon>Viridiplantae</taxon>
        <taxon>Streptophyta</taxon>
        <taxon>Embryophyta</taxon>
        <taxon>Tracheophyta</taxon>
        <taxon>Spermatophyta</taxon>
        <taxon>Magnoliopsida</taxon>
        <taxon>eudicotyledons</taxon>
        <taxon>Gunneridae</taxon>
        <taxon>Pentapetalae</taxon>
        <taxon>rosids</taxon>
        <taxon>fabids</taxon>
        <taxon>Rosales</taxon>
        <taxon>Rosaceae</taxon>
        <taxon>Amygdaloideae</taxon>
        <taxon>Amygdaleae</taxon>
        <taxon>Prunus</taxon>
    </lineage>
</organism>
<dbReference type="InterPro" id="IPR011009">
    <property type="entry name" value="Kinase-like_dom_sf"/>
</dbReference>
<keyword evidence="9 17" id="KW-0418">Kinase</keyword>
<dbReference type="SUPFAM" id="SSF52058">
    <property type="entry name" value="L domain-like"/>
    <property type="match status" value="1"/>
</dbReference>
<dbReference type="SMART" id="SM00369">
    <property type="entry name" value="LRR_TYP"/>
    <property type="match status" value="6"/>
</dbReference>
<evidence type="ECO:0000313" key="17">
    <source>
        <dbReference type="EMBL" id="BBH01255.1"/>
    </source>
</evidence>
<evidence type="ECO:0000256" key="3">
    <source>
        <dbReference type="ARBA" id="ARBA00022614"/>
    </source>
</evidence>
<dbReference type="InterPro" id="IPR051716">
    <property type="entry name" value="Plant_RL_S/T_kinase"/>
</dbReference>